<keyword evidence="8" id="KW-1185">Reference proteome</keyword>
<evidence type="ECO:0000256" key="4">
    <source>
        <dbReference type="PIRSR" id="PIRSR602401-1"/>
    </source>
</evidence>
<dbReference type="PANTHER" id="PTHR24305:SF190">
    <property type="entry name" value="P450, PUTATIVE (EUROFUNG)-RELATED"/>
    <property type="match status" value="1"/>
</dbReference>
<dbReference type="Gene3D" id="1.10.630.10">
    <property type="entry name" value="Cytochrome P450"/>
    <property type="match status" value="1"/>
</dbReference>
<dbReference type="GO" id="GO:0004497">
    <property type="term" value="F:monooxygenase activity"/>
    <property type="evidence" value="ECO:0007669"/>
    <property type="project" value="UniProtKB-KW"/>
</dbReference>
<dbReference type="AlphaFoldDB" id="A0A8H8TYF3"/>
<feature type="binding site" description="axial binding residue" evidence="4">
    <location>
        <position position="461"/>
    </location>
    <ligand>
        <name>heme</name>
        <dbReference type="ChEBI" id="CHEBI:30413"/>
    </ligand>
    <ligandPart>
        <name>Fe</name>
        <dbReference type="ChEBI" id="CHEBI:18248"/>
    </ligandPart>
</feature>
<protein>
    <submittedName>
        <fullName evidence="7">Pisatin demethylase</fullName>
    </submittedName>
</protein>
<gene>
    <name evidence="7" type="primary">PDA6-1_1</name>
    <name evidence="7" type="ORF">LHYA1_G006151</name>
</gene>
<keyword evidence="6" id="KW-0812">Transmembrane</keyword>
<dbReference type="GeneID" id="41986349"/>
<keyword evidence="6" id="KW-0472">Membrane</keyword>
<evidence type="ECO:0000313" key="8">
    <source>
        <dbReference type="Proteomes" id="UP000431533"/>
    </source>
</evidence>
<comment type="cofactor">
    <cofactor evidence="1 4">
        <name>heme</name>
        <dbReference type="ChEBI" id="CHEBI:30413"/>
    </cofactor>
</comment>
<keyword evidence="5" id="KW-0503">Monooxygenase</keyword>
<feature type="non-terminal residue" evidence="7">
    <location>
        <position position="516"/>
    </location>
</feature>
<dbReference type="Pfam" id="PF00067">
    <property type="entry name" value="p450"/>
    <property type="match status" value="1"/>
</dbReference>
<dbReference type="GO" id="GO:0016705">
    <property type="term" value="F:oxidoreductase activity, acting on paired donors, with incorporation or reduction of molecular oxygen"/>
    <property type="evidence" value="ECO:0007669"/>
    <property type="project" value="InterPro"/>
</dbReference>
<proteinExistence type="inferred from homology"/>
<dbReference type="InterPro" id="IPR002401">
    <property type="entry name" value="Cyt_P450_E_grp-I"/>
</dbReference>
<evidence type="ECO:0000313" key="7">
    <source>
        <dbReference type="EMBL" id="TVY23861.1"/>
    </source>
</evidence>
<evidence type="ECO:0000256" key="3">
    <source>
        <dbReference type="ARBA" id="ARBA00023004"/>
    </source>
</evidence>
<feature type="transmembrane region" description="Helical" evidence="6">
    <location>
        <begin position="21"/>
        <end position="44"/>
    </location>
</feature>
<keyword evidence="7" id="KW-0808">Transferase</keyword>
<keyword evidence="7" id="KW-0489">Methyltransferase</keyword>
<dbReference type="PANTHER" id="PTHR24305">
    <property type="entry name" value="CYTOCHROME P450"/>
    <property type="match status" value="1"/>
</dbReference>
<dbReference type="InterPro" id="IPR050121">
    <property type="entry name" value="Cytochrome_P450_monoxygenase"/>
</dbReference>
<dbReference type="GO" id="GO:0005506">
    <property type="term" value="F:iron ion binding"/>
    <property type="evidence" value="ECO:0007669"/>
    <property type="project" value="InterPro"/>
</dbReference>
<sequence>HPPIVSFLVHSSAMFQPILNLSVFSLFLLLSGFYGIILAIQFVLDPLRDIPGPFLARFTRFWYFFAIYKGSFEKTNIELHRKYGPIVRVAPGEYSIDDYEAARIIYGYGNAFVKAPWYSAWVSPSPELQSLFTELDPHRHATQRRKFSAVYSMSSLVGYEPFVNNCSSLLSQRFSEFAKLGEIINLHHYLQCYAFDVIGEITFGKRFGFLDTGEDKEGVFAAIDVRGVYGTFVGIFPWIHRFLYPLFPSTGGFGYVLKYTLRQIETRSKALKDPLNVGREGPPDIMTKVLLAHEENSQKMTRADLIIICASNIGAGSDTTAITLSSIFYHLMKNPQSYQRLQCEMDVAASEGRISDFVTFKEAQNLPYLQAVIKEALRMHPATGLLLPRVVSPKGATIAGRFIPGNAHVGINPWVASRNTSVFGPDADTWRPERWLEIEEQGRGGEIEKYFFPFGMGSRACIGRNISLLEISKLVPQLLRNFDFVLDESEELRSLNRQMVKQQNFRARIVARSEKS</sequence>
<evidence type="ECO:0000256" key="5">
    <source>
        <dbReference type="RuleBase" id="RU000461"/>
    </source>
</evidence>
<name>A0A8H8TYF3_9HELO</name>
<reference evidence="7 8" key="1">
    <citation type="submission" date="2018-05" db="EMBL/GenBank/DDBJ databases">
        <title>Genome sequencing and assembly of the regulated plant pathogen Lachnellula willkommii and related sister species for the development of diagnostic species identification markers.</title>
        <authorList>
            <person name="Giroux E."/>
            <person name="Bilodeau G."/>
        </authorList>
    </citation>
    <scope>NUCLEOTIDE SEQUENCE [LARGE SCALE GENOMIC DNA]</scope>
    <source>
        <strain evidence="7 8">CBS 185.66</strain>
    </source>
</reference>
<dbReference type="GO" id="GO:0008168">
    <property type="term" value="F:methyltransferase activity"/>
    <property type="evidence" value="ECO:0007669"/>
    <property type="project" value="UniProtKB-KW"/>
</dbReference>
<dbReference type="SUPFAM" id="SSF48264">
    <property type="entry name" value="Cytochrome P450"/>
    <property type="match status" value="1"/>
</dbReference>
<dbReference type="FunFam" id="1.10.630.10:FF:000050">
    <property type="entry name" value="Cytochrome P450 monooxygenase"/>
    <property type="match status" value="1"/>
</dbReference>
<organism evidence="7 8">
    <name type="scientific">Lachnellula hyalina</name>
    <dbReference type="NCBI Taxonomy" id="1316788"/>
    <lineage>
        <taxon>Eukaryota</taxon>
        <taxon>Fungi</taxon>
        <taxon>Dikarya</taxon>
        <taxon>Ascomycota</taxon>
        <taxon>Pezizomycotina</taxon>
        <taxon>Leotiomycetes</taxon>
        <taxon>Helotiales</taxon>
        <taxon>Lachnaceae</taxon>
        <taxon>Lachnellula</taxon>
    </lineage>
</organism>
<keyword evidence="3 4" id="KW-0408">Iron</keyword>
<dbReference type="GO" id="GO:0020037">
    <property type="term" value="F:heme binding"/>
    <property type="evidence" value="ECO:0007669"/>
    <property type="project" value="InterPro"/>
</dbReference>
<dbReference type="EMBL" id="QGMH01000158">
    <property type="protein sequence ID" value="TVY23861.1"/>
    <property type="molecule type" value="Genomic_DNA"/>
</dbReference>
<dbReference type="InterPro" id="IPR017972">
    <property type="entry name" value="Cyt_P450_CS"/>
</dbReference>
<evidence type="ECO:0000256" key="2">
    <source>
        <dbReference type="ARBA" id="ARBA00022723"/>
    </source>
</evidence>
<comment type="caution">
    <text evidence="7">The sequence shown here is derived from an EMBL/GenBank/DDBJ whole genome shotgun (WGS) entry which is preliminary data.</text>
</comment>
<accession>A0A8H8TYF3</accession>
<dbReference type="OrthoDB" id="3934656at2759"/>
<evidence type="ECO:0000256" key="1">
    <source>
        <dbReference type="ARBA" id="ARBA00001971"/>
    </source>
</evidence>
<keyword evidence="2 4" id="KW-0479">Metal-binding</keyword>
<dbReference type="InterPro" id="IPR001128">
    <property type="entry name" value="Cyt_P450"/>
</dbReference>
<dbReference type="InterPro" id="IPR036396">
    <property type="entry name" value="Cyt_P450_sf"/>
</dbReference>
<comment type="similarity">
    <text evidence="5">Belongs to the cytochrome P450 family.</text>
</comment>
<dbReference type="PROSITE" id="PS00086">
    <property type="entry name" value="CYTOCHROME_P450"/>
    <property type="match status" value="1"/>
</dbReference>
<dbReference type="GO" id="GO:0032259">
    <property type="term" value="P:methylation"/>
    <property type="evidence" value="ECO:0007669"/>
    <property type="project" value="UniProtKB-KW"/>
</dbReference>
<dbReference type="PRINTS" id="PR00463">
    <property type="entry name" value="EP450I"/>
</dbReference>
<dbReference type="CDD" id="cd11060">
    <property type="entry name" value="CYP57A1-like"/>
    <property type="match status" value="1"/>
</dbReference>
<keyword evidence="6" id="KW-1133">Transmembrane helix</keyword>
<evidence type="ECO:0000256" key="6">
    <source>
        <dbReference type="SAM" id="Phobius"/>
    </source>
</evidence>
<dbReference type="Proteomes" id="UP000431533">
    <property type="component" value="Unassembled WGS sequence"/>
</dbReference>
<dbReference type="RefSeq" id="XP_031002649.1">
    <property type="nucleotide sequence ID" value="XM_031151091.1"/>
</dbReference>
<dbReference type="PRINTS" id="PR00385">
    <property type="entry name" value="P450"/>
</dbReference>
<keyword evidence="5" id="KW-0560">Oxidoreductase</keyword>
<keyword evidence="4 5" id="KW-0349">Heme</keyword>